<dbReference type="PANTHER" id="PTHR21512:SF5">
    <property type="entry name" value="TRAFFICKING PROTEIN PARTICLE COMPLEX SUBUNIT 9"/>
    <property type="match status" value="1"/>
</dbReference>
<gene>
    <name evidence="3" type="ORF">g.3203</name>
</gene>
<name>A0A1D2A8C2_AUXPR</name>
<feature type="domain" description="Trs120/TRAPPC9 N-terminal" evidence="2">
    <location>
        <begin position="232"/>
        <end position="287"/>
    </location>
</feature>
<proteinExistence type="predicted"/>
<dbReference type="InterPro" id="IPR013935">
    <property type="entry name" value="Trs120_TRAPPC9"/>
</dbReference>
<feature type="domain" description="Trs120/TRAPPC9 N-terminal" evidence="2">
    <location>
        <begin position="18"/>
        <end position="196"/>
    </location>
</feature>
<dbReference type="EMBL" id="GDKF01003188">
    <property type="protein sequence ID" value="JAT75434.1"/>
    <property type="molecule type" value="Transcribed_RNA"/>
</dbReference>
<sequence>MASAKGGVRRSVEPNITLFSPAEIRVAMIPVGEAPDAEFQRCASLITRHKQVKLSHVRTFHHEAHKTPFKHIPWKSGNMNFKFLGEEAALGPSPLSTLHAHRAVLGVIGILHCGHTRDLAKACRAFQQRCHAFKGAFTVRLFGFDPTDAQVGGGLLALPGLDTFPPGATPEHLQHHAEVVMHDYAACMLGELERWMLSASPAMLDLGSLVDAPEFTGAGPLEAVQTRLYSDEEVKTKKRYGRLQKAMGDHCLLAGSPRDALDHFNVAADLCRVVGDWVFQAGALEGQASAKALEAAMDAGGYTVNQASVFTDDKQWRRGRDGQASGTASEAGTPVSSRDLGSGDRQASGGVVTSGLEVEQSGSNGTAPQAADDALSQAGTGTSTAFGGPKFWKALRSSGVEGEVRAHMAEAKAALRRKGVLPLQAEADLKLARFLAGLHGEAARAEVSDLVTGVLSLVEGMPLPEDRMLAFVEGAGALGLVGSLRKRMLLLWQAVELSKYLGFPNLRSLEVARKALEPPDRHMDPVGLEEPWSTPRSALHRESPSLWPQVRAGCLEAILGLAIYAKQHAEVWEAAAVLLRDHPAELSPHRQQSLLENMLAAAAQMAPAERARPGPGPPPLLRFLAARPSAPALQLVALGAPAPASPGTPGGPFLYDPFAARRGVAAAAGAAAAAGHAPLEWVVGEPAAVEVEVSNPSAVSLRIDRMVLEVEYLGTHDARPVSPAAQPTSAWRNKPVSLNIPPATKPVRIQLEGTPQLPGTIAITGCKLSAFGGVTWVQAWEAPIPPLGQTFAVRGGGGGGHDARAAQLSLLSATRVHVLPALPTLELTLEHSDAASARLPEGLGLQPGAVAAAAAGGSAAAAEPWPCLRLLGGQRASLLLRVRNRGRVPAARAALEATCASASASGTAAARSEGLARLEVEVGALAAGLPLAPGAELTVPVDVAMPAHAPRGGDAEASGGAPPCELRFALDYGGAGAGPALGRRSVLVADVAPLRSVAVGRARFCAVPGVDAAAGGGTATARTTFILLVAATNRSAWHLDVRLARVSGGPDAGRCSAGVTLAPGESAEVAHALSTADEAAVASAVLARGEAGSAGSTIMRRPGASAATVPEDGLEALRSVAAHALASALELRFTPAEGGGGGAAAQDGRVPLPERELSASLARPVLARLAGGGAVQGTLSATGGAGARACDLPPDALLEVVSSGRDGSSPGHSLAALVCGVGESVRLTLSLRAPVTSVRARAALTCGAVDGAWPAEAAGGGAAAFWTGQVEDIRLLLSPGKEPLTHSVSLRLAAPGRYRIGVEDLGCSWEDPDQAADGGRAPPLLDVEPCYIHVTPASP</sequence>
<organism evidence="3">
    <name type="scientific">Auxenochlorella protothecoides</name>
    <name type="common">Green microalga</name>
    <name type="synonym">Chlorella protothecoides</name>
    <dbReference type="NCBI Taxonomy" id="3075"/>
    <lineage>
        <taxon>Eukaryota</taxon>
        <taxon>Viridiplantae</taxon>
        <taxon>Chlorophyta</taxon>
        <taxon>core chlorophytes</taxon>
        <taxon>Trebouxiophyceae</taxon>
        <taxon>Chlorellales</taxon>
        <taxon>Chlorellaceae</taxon>
        <taxon>Auxenochlorella</taxon>
    </lineage>
</organism>
<accession>A0A1D2A8C2</accession>
<reference evidence="3" key="1">
    <citation type="submission" date="2015-08" db="EMBL/GenBank/DDBJ databases">
        <authorList>
            <person name="Babu N.S."/>
            <person name="Beckwith C.J."/>
            <person name="Beseler K.G."/>
            <person name="Brison A."/>
            <person name="Carone J.V."/>
            <person name="Caskin T.P."/>
            <person name="Diamond M."/>
            <person name="Durham M.E."/>
            <person name="Foxe J.M."/>
            <person name="Go M."/>
            <person name="Henderson B.A."/>
            <person name="Jones I.B."/>
            <person name="McGettigan J.A."/>
            <person name="Micheletti S.J."/>
            <person name="Nasrallah M.E."/>
            <person name="Ortiz D."/>
            <person name="Piller C.R."/>
            <person name="Privatt S.R."/>
            <person name="Schneider S.L."/>
            <person name="Sharp S."/>
            <person name="Smith T.C."/>
            <person name="Stanton J.D."/>
            <person name="Ullery H.E."/>
            <person name="Wilson R.J."/>
            <person name="Serrano M.G."/>
            <person name="Buck G."/>
            <person name="Lee V."/>
            <person name="Wang Y."/>
            <person name="Carvalho R."/>
            <person name="Voegtly L."/>
            <person name="Shi R."/>
            <person name="Duckworth R."/>
            <person name="Johnson A."/>
            <person name="Loviza R."/>
            <person name="Walstead R."/>
            <person name="Shah Z."/>
            <person name="Kiflezghi M."/>
            <person name="Wade K."/>
            <person name="Ball S.L."/>
            <person name="Bradley K.W."/>
            <person name="Asai D.J."/>
            <person name="Bowman C.A."/>
            <person name="Russell D.A."/>
            <person name="Pope W.H."/>
            <person name="Jacobs-Sera D."/>
            <person name="Hendrix R.W."/>
            <person name="Hatfull G.F."/>
        </authorList>
    </citation>
    <scope>NUCLEOTIDE SEQUENCE</scope>
</reference>
<feature type="compositionally biased region" description="Polar residues" evidence="1">
    <location>
        <begin position="324"/>
        <end position="336"/>
    </location>
</feature>
<dbReference type="GO" id="GO:0005802">
    <property type="term" value="C:trans-Golgi network"/>
    <property type="evidence" value="ECO:0007669"/>
    <property type="project" value="TreeGrafter"/>
</dbReference>
<evidence type="ECO:0000259" key="2">
    <source>
        <dbReference type="Pfam" id="PF08626"/>
    </source>
</evidence>
<dbReference type="InterPro" id="IPR058563">
    <property type="entry name" value="Trs120_TRAPPC9_N"/>
</dbReference>
<dbReference type="Pfam" id="PF08626">
    <property type="entry name" value="TRAPPC9-Trs120"/>
    <property type="match status" value="2"/>
</dbReference>
<dbReference type="PANTHER" id="PTHR21512">
    <property type="entry name" value="TRAFFICKING PROTEIN PARTICLE COMPLEX SUBUNIT 9"/>
    <property type="match status" value="1"/>
</dbReference>
<protein>
    <recommendedName>
        <fullName evidence="2">Trs120/TRAPPC9 N-terminal domain-containing protein</fullName>
    </recommendedName>
</protein>
<feature type="region of interest" description="Disordered" evidence="1">
    <location>
        <begin position="313"/>
        <end position="382"/>
    </location>
</feature>
<evidence type="ECO:0000313" key="3">
    <source>
        <dbReference type="EMBL" id="JAT75434.1"/>
    </source>
</evidence>
<evidence type="ECO:0000256" key="1">
    <source>
        <dbReference type="SAM" id="MobiDB-lite"/>
    </source>
</evidence>